<dbReference type="RefSeq" id="WP_125180202.1">
    <property type="nucleotide sequence ID" value="NZ_QZMU01000001.1"/>
</dbReference>
<dbReference type="OrthoDB" id="5801555at2"/>
<name>A0A426QGV7_9GAMM</name>
<reference evidence="1 2" key="1">
    <citation type="journal article" date="2010" name="Int. J. Syst. Evol. Microbiol.">
        <title>Thiohalobacter thiocyanaticus gen. nov., sp. nov., a moderately halophilic, sulfur-oxidizing gammaproteobacterium from hypersaline lakes, that utilizes thiocyanate.</title>
        <authorList>
            <person name="Sorokin D.Y."/>
            <person name="Kovaleva O.L."/>
            <person name="Tourova T.P."/>
            <person name="Muyzer G."/>
        </authorList>
    </citation>
    <scope>NUCLEOTIDE SEQUENCE [LARGE SCALE GENOMIC DNA]</scope>
    <source>
        <strain evidence="1 2">Hrh1</strain>
    </source>
</reference>
<evidence type="ECO:0000313" key="1">
    <source>
        <dbReference type="EMBL" id="RRQ20989.1"/>
    </source>
</evidence>
<dbReference type="Proteomes" id="UP000287798">
    <property type="component" value="Unassembled WGS sequence"/>
</dbReference>
<accession>A0A426QGV7</accession>
<proteinExistence type="predicted"/>
<gene>
    <name evidence="1" type="ORF">D6C00_02715</name>
</gene>
<protein>
    <submittedName>
        <fullName evidence="1">Uncharacterized protein</fullName>
    </submittedName>
</protein>
<sequence length="67" mass="7335">MSEQDTLTLKPAQHDKLGIVHCGVTRPGVVACAGELKDIEDGEEVRIDRAGIQVKRSGDEYTFSRAH</sequence>
<dbReference type="EMBL" id="QZMU01000001">
    <property type="protein sequence ID" value="RRQ20989.1"/>
    <property type="molecule type" value="Genomic_DNA"/>
</dbReference>
<keyword evidence="2" id="KW-1185">Reference proteome</keyword>
<dbReference type="AlphaFoldDB" id="A0A426QGV7"/>
<evidence type="ECO:0000313" key="2">
    <source>
        <dbReference type="Proteomes" id="UP000287798"/>
    </source>
</evidence>
<comment type="caution">
    <text evidence="1">The sequence shown here is derived from an EMBL/GenBank/DDBJ whole genome shotgun (WGS) entry which is preliminary data.</text>
</comment>
<organism evidence="1 2">
    <name type="scientific">Thiohalobacter thiocyanaticus</name>
    <dbReference type="NCBI Taxonomy" id="585455"/>
    <lineage>
        <taxon>Bacteria</taxon>
        <taxon>Pseudomonadati</taxon>
        <taxon>Pseudomonadota</taxon>
        <taxon>Gammaproteobacteria</taxon>
        <taxon>Thiohalobacterales</taxon>
        <taxon>Thiohalobacteraceae</taxon>
        <taxon>Thiohalobacter</taxon>
    </lineage>
</organism>